<evidence type="ECO:0000256" key="2">
    <source>
        <dbReference type="ARBA" id="ARBA00022801"/>
    </source>
</evidence>
<dbReference type="GO" id="GO:0006397">
    <property type="term" value="P:mRNA processing"/>
    <property type="evidence" value="ECO:0007669"/>
    <property type="project" value="UniProtKB-KW"/>
</dbReference>
<proteinExistence type="predicted"/>
<evidence type="ECO:0000259" key="6">
    <source>
        <dbReference type="Pfam" id="PF02940"/>
    </source>
</evidence>
<feature type="compositionally biased region" description="Basic residues" evidence="5">
    <location>
        <begin position="34"/>
        <end position="46"/>
    </location>
</feature>
<dbReference type="GO" id="GO:0140818">
    <property type="term" value="F:mRNA 5'-triphosphate monophosphatase activity"/>
    <property type="evidence" value="ECO:0007669"/>
    <property type="project" value="UniProtKB-EC"/>
</dbReference>
<comment type="catalytic activity">
    <reaction evidence="4">
        <text>a 5'-end triphospho-ribonucleoside in mRNA + H2O = a 5'-end diphospho-ribonucleoside in mRNA + phosphate + H(+)</text>
        <dbReference type="Rhea" id="RHEA:67004"/>
        <dbReference type="Rhea" id="RHEA-COMP:17164"/>
        <dbReference type="Rhea" id="RHEA-COMP:17165"/>
        <dbReference type="ChEBI" id="CHEBI:15377"/>
        <dbReference type="ChEBI" id="CHEBI:15378"/>
        <dbReference type="ChEBI" id="CHEBI:43474"/>
        <dbReference type="ChEBI" id="CHEBI:167616"/>
        <dbReference type="ChEBI" id="CHEBI:167618"/>
        <dbReference type="EC" id="3.6.1.74"/>
    </reaction>
    <physiologicalReaction direction="left-to-right" evidence="4">
        <dbReference type="Rhea" id="RHEA:67005"/>
    </physiologicalReaction>
</comment>
<keyword evidence="1" id="KW-0507">mRNA processing</keyword>
<evidence type="ECO:0000256" key="3">
    <source>
        <dbReference type="ARBA" id="ARBA00035028"/>
    </source>
</evidence>
<comment type="caution">
    <text evidence="7">The sequence shown here is derived from an EMBL/GenBank/DDBJ whole genome shotgun (WGS) entry which is preliminary data.</text>
</comment>
<dbReference type="InterPro" id="IPR004206">
    <property type="entry name" value="mRNA_triPase_Cet1"/>
</dbReference>
<dbReference type="InterPro" id="IPR033469">
    <property type="entry name" value="CYTH-like_dom_sf"/>
</dbReference>
<evidence type="ECO:0000256" key="5">
    <source>
        <dbReference type="SAM" id="MobiDB-lite"/>
    </source>
</evidence>
<gene>
    <name evidence="7" type="ORF">Cantr_07889</name>
</gene>
<dbReference type="EC" id="3.6.1.74" evidence="3"/>
<dbReference type="InterPro" id="IPR037009">
    <property type="entry name" value="mRNA_triPase_Cet1_sf"/>
</dbReference>
<dbReference type="Proteomes" id="UP000253472">
    <property type="component" value="Unassembled WGS sequence"/>
</dbReference>
<dbReference type="OrthoDB" id="10518842at2759"/>
<accession>A0A367Y1D1</accession>
<dbReference type="Gene3D" id="3.20.100.10">
    <property type="entry name" value="mRNA triphosphatase Cet1-like"/>
    <property type="match status" value="1"/>
</dbReference>
<feature type="compositionally biased region" description="Acidic residues" evidence="5">
    <location>
        <begin position="60"/>
        <end position="69"/>
    </location>
</feature>
<evidence type="ECO:0000256" key="4">
    <source>
        <dbReference type="ARBA" id="ARBA00047740"/>
    </source>
</evidence>
<dbReference type="SUPFAM" id="SSF55154">
    <property type="entry name" value="CYTH-like phosphatases"/>
    <property type="match status" value="1"/>
</dbReference>
<feature type="compositionally biased region" description="Basic and acidic residues" evidence="5">
    <location>
        <begin position="48"/>
        <end position="59"/>
    </location>
</feature>
<protein>
    <recommendedName>
        <fullName evidence="3">mRNA 5'-phosphatase</fullName>
        <ecNumber evidence="3">3.6.1.74</ecNumber>
    </recommendedName>
</protein>
<keyword evidence="8" id="KW-1185">Reference proteome</keyword>
<keyword evidence="2" id="KW-0378">Hydrolase</keyword>
<dbReference type="EMBL" id="QLNQ01000027">
    <property type="protein sequence ID" value="RCK58821.1"/>
    <property type="molecule type" value="Genomic_DNA"/>
</dbReference>
<feature type="domain" description="mRNA triphosphatase Cet1-like" evidence="6">
    <location>
        <begin position="101"/>
        <end position="252"/>
    </location>
</feature>
<dbReference type="AlphaFoldDB" id="A0A367Y1D1"/>
<dbReference type="Pfam" id="PF02940">
    <property type="entry name" value="mRNA_triPase"/>
    <property type="match status" value="1"/>
</dbReference>
<evidence type="ECO:0000313" key="8">
    <source>
        <dbReference type="Proteomes" id="UP000253472"/>
    </source>
</evidence>
<feature type="region of interest" description="Disordered" evidence="5">
    <location>
        <begin position="23"/>
        <end position="73"/>
    </location>
</feature>
<evidence type="ECO:0000313" key="7">
    <source>
        <dbReference type="EMBL" id="RCK58821.1"/>
    </source>
</evidence>
<reference evidence="7 8" key="1">
    <citation type="submission" date="2018-06" db="EMBL/GenBank/DDBJ databases">
        <title>Whole genome sequencing of Candida tropicalis (genome annotated by CSBL at Korea University).</title>
        <authorList>
            <person name="Ahn J."/>
        </authorList>
    </citation>
    <scope>NUCLEOTIDE SEQUENCE [LARGE SCALE GENOMIC DNA]</scope>
    <source>
        <strain evidence="7 8">ATCC 20962</strain>
    </source>
</reference>
<sequence>MSLEENFASMSLGDDIVIVDRVVPKTEQPTTGQKKTRSSNKKKATKSKSTDQDVKVEKGSDEEEEDDELNNLPDFFPVSADPTLLGKIIEKIEHAVQRLHRNNEVEVELKFGRMIGRNSEIRYWGKSKTKRPRIIHKLAFGHFDSDIGLHYSRKVTRAVQKKLGAVAKEERSTDTYYLKGKHMGIVRQEGKPEELFYSKRVIRDFYVFNPTGQFDFKITISENVKRIDEEKKVFKRDGRRVFRRSKNKRVWLEGRDQYITNQVKIDSVVRNQLYEFEMKLDLKHILRIVRDEKKGPPNYDYELKIVNFLFSADTINEEIK</sequence>
<organism evidence="7 8">
    <name type="scientific">Candida viswanathii</name>
    <dbReference type="NCBI Taxonomy" id="5486"/>
    <lineage>
        <taxon>Eukaryota</taxon>
        <taxon>Fungi</taxon>
        <taxon>Dikarya</taxon>
        <taxon>Ascomycota</taxon>
        <taxon>Saccharomycotina</taxon>
        <taxon>Pichiomycetes</taxon>
        <taxon>Debaryomycetaceae</taxon>
        <taxon>Candida/Lodderomyces clade</taxon>
        <taxon>Candida</taxon>
    </lineage>
</organism>
<name>A0A367Y1D1_9ASCO</name>
<dbReference type="GO" id="GO:0004651">
    <property type="term" value="F:polynucleotide 5'-phosphatase activity"/>
    <property type="evidence" value="ECO:0007669"/>
    <property type="project" value="InterPro"/>
</dbReference>
<evidence type="ECO:0000256" key="1">
    <source>
        <dbReference type="ARBA" id="ARBA00022664"/>
    </source>
</evidence>